<comment type="caution">
    <text evidence="12">The sequence shown here is derived from an EMBL/GenBank/DDBJ whole genome shotgun (WGS) entry which is preliminary data.</text>
</comment>
<dbReference type="SUPFAM" id="SSF52540">
    <property type="entry name" value="P-loop containing nucleoside triphosphate hydrolases"/>
    <property type="match status" value="1"/>
</dbReference>
<evidence type="ECO:0000256" key="6">
    <source>
        <dbReference type="ARBA" id="ARBA00022840"/>
    </source>
</evidence>
<evidence type="ECO:0000256" key="4">
    <source>
        <dbReference type="ARBA" id="ARBA00022475"/>
    </source>
</evidence>
<keyword evidence="4 10" id="KW-1003">Cell membrane</keyword>
<dbReference type="PANTHER" id="PTHR43553:SF24">
    <property type="entry name" value="ENERGY-COUPLING FACTOR TRANSPORTER ATP-BINDING PROTEIN ECFA1"/>
    <property type="match status" value="1"/>
</dbReference>
<evidence type="ECO:0000256" key="3">
    <source>
        <dbReference type="ARBA" id="ARBA00022448"/>
    </source>
</evidence>
<evidence type="ECO:0000313" key="13">
    <source>
        <dbReference type="Proteomes" id="UP001524502"/>
    </source>
</evidence>
<keyword evidence="5 10" id="KW-0547">Nucleotide-binding</keyword>
<dbReference type="NCBIfam" id="TIGR01166">
    <property type="entry name" value="cbiO"/>
    <property type="match status" value="1"/>
</dbReference>
<dbReference type="InterPro" id="IPR003439">
    <property type="entry name" value="ABC_transporter-like_ATP-bd"/>
</dbReference>
<dbReference type="RefSeq" id="WP_256131566.1">
    <property type="nucleotide sequence ID" value="NZ_JANFXK010000005.1"/>
</dbReference>
<proteinExistence type="inferred from homology"/>
<evidence type="ECO:0000256" key="1">
    <source>
        <dbReference type="ARBA" id="ARBA00004202"/>
    </source>
</evidence>
<feature type="domain" description="ABC transporter" evidence="11">
    <location>
        <begin position="8"/>
        <end position="243"/>
    </location>
</feature>
<protein>
    <recommendedName>
        <fullName evidence="10">ABC transporter ATP-binding protein</fullName>
    </recommendedName>
</protein>
<dbReference type="PROSITE" id="PS00211">
    <property type="entry name" value="ABC_TRANSPORTER_1"/>
    <property type="match status" value="1"/>
</dbReference>
<dbReference type="InterPro" id="IPR005876">
    <property type="entry name" value="Co_trans_ATP-bd"/>
</dbReference>
<evidence type="ECO:0000256" key="9">
    <source>
        <dbReference type="ARBA" id="ARBA00025157"/>
    </source>
</evidence>
<keyword evidence="13" id="KW-1185">Reference proteome</keyword>
<comment type="function">
    <text evidence="10">Part of an ABC transporter complex. Responsible for energy coupling to the transport system.</text>
</comment>
<dbReference type="InterPro" id="IPR027417">
    <property type="entry name" value="P-loop_NTPase"/>
</dbReference>
<comment type="subcellular location">
    <subcellularLocation>
        <location evidence="1 10">Cell membrane</location>
        <topology evidence="1 10">Peripheral membrane protein</topology>
    </subcellularLocation>
</comment>
<dbReference type="InterPro" id="IPR015856">
    <property type="entry name" value="ABC_transpr_CbiO/EcfA_su"/>
</dbReference>
<keyword evidence="7" id="KW-1278">Translocase</keyword>
<dbReference type="GO" id="GO:0005524">
    <property type="term" value="F:ATP binding"/>
    <property type="evidence" value="ECO:0007669"/>
    <property type="project" value="UniProtKB-KW"/>
</dbReference>
<dbReference type="PROSITE" id="PS50893">
    <property type="entry name" value="ABC_TRANSPORTER_2"/>
    <property type="match status" value="1"/>
</dbReference>
<reference evidence="12 13" key="1">
    <citation type="submission" date="2022-06" db="EMBL/GenBank/DDBJ databases">
        <title>Isolation of gut microbiota from human fecal samples.</title>
        <authorList>
            <person name="Pamer E.G."/>
            <person name="Barat B."/>
            <person name="Waligurski E."/>
            <person name="Medina S."/>
            <person name="Paddock L."/>
            <person name="Mostad J."/>
        </authorList>
    </citation>
    <scope>NUCLEOTIDE SEQUENCE [LARGE SCALE GENOMIC DNA]</scope>
    <source>
        <strain evidence="12 13">SL.3.17</strain>
    </source>
</reference>
<dbReference type="InterPro" id="IPR017871">
    <property type="entry name" value="ABC_transporter-like_CS"/>
</dbReference>
<evidence type="ECO:0000313" key="12">
    <source>
        <dbReference type="EMBL" id="MCQ4636382.1"/>
    </source>
</evidence>
<accession>A0ABT1RMG8</accession>
<evidence type="ECO:0000259" key="11">
    <source>
        <dbReference type="PROSITE" id="PS50893"/>
    </source>
</evidence>
<comment type="similarity">
    <text evidence="2 10">Belongs to the ABC transporter superfamily.</text>
</comment>
<gene>
    <name evidence="12" type="ORF">NE619_06545</name>
</gene>
<name>A0ABT1RMG8_9FIRM</name>
<evidence type="ECO:0000256" key="8">
    <source>
        <dbReference type="ARBA" id="ARBA00023136"/>
    </source>
</evidence>
<dbReference type="InterPro" id="IPR003593">
    <property type="entry name" value="AAA+_ATPase"/>
</dbReference>
<dbReference type="SMART" id="SM00382">
    <property type="entry name" value="AAA"/>
    <property type="match status" value="1"/>
</dbReference>
<dbReference type="InterPro" id="IPR050095">
    <property type="entry name" value="ECF_ABC_transporter_ATP-bd"/>
</dbReference>
<dbReference type="PANTHER" id="PTHR43553">
    <property type="entry name" value="HEAVY METAL TRANSPORTER"/>
    <property type="match status" value="1"/>
</dbReference>
<evidence type="ECO:0000256" key="7">
    <source>
        <dbReference type="ARBA" id="ARBA00022967"/>
    </source>
</evidence>
<dbReference type="EMBL" id="JANFXK010000005">
    <property type="protein sequence ID" value="MCQ4636382.1"/>
    <property type="molecule type" value="Genomic_DNA"/>
</dbReference>
<comment type="function">
    <text evidence="9">Probably part of an ABC transporter complex. Responsible for energy coupling to the transport system.</text>
</comment>
<dbReference type="CDD" id="cd03225">
    <property type="entry name" value="ABC_cobalt_CbiO_domain1"/>
    <property type="match status" value="1"/>
</dbReference>
<evidence type="ECO:0000256" key="2">
    <source>
        <dbReference type="ARBA" id="ARBA00005417"/>
    </source>
</evidence>
<dbReference type="Pfam" id="PF00005">
    <property type="entry name" value="ABC_tran"/>
    <property type="match status" value="1"/>
</dbReference>
<dbReference type="Proteomes" id="UP001524502">
    <property type="component" value="Unassembled WGS sequence"/>
</dbReference>
<dbReference type="Gene3D" id="3.40.50.300">
    <property type="entry name" value="P-loop containing nucleotide triphosphate hydrolases"/>
    <property type="match status" value="1"/>
</dbReference>
<keyword evidence="8 10" id="KW-0472">Membrane</keyword>
<organism evidence="12 13">
    <name type="scientific">Anaerovorax odorimutans</name>
    <dbReference type="NCBI Taxonomy" id="109327"/>
    <lineage>
        <taxon>Bacteria</taxon>
        <taxon>Bacillati</taxon>
        <taxon>Bacillota</taxon>
        <taxon>Clostridia</taxon>
        <taxon>Peptostreptococcales</taxon>
        <taxon>Anaerovoracaceae</taxon>
        <taxon>Anaerovorax</taxon>
    </lineage>
</organism>
<keyword evidence="6 10" id="KW-0067">ATP-binding</keyword>
<evidence type="ECO:0000256" key="10">
    <source>
        <dbReference type="RuleBase" id="RU364103"/>
    </source>
</evidence>
<evidence type="ECO:0000256" key="5">
    <source>
        <dbReference type="ARBA" id="ARBA00022741"/>
    </source>
</evidence>
<keyword evidence="3 10" id="KW-0813">Transport</keyword>
<sequence length="285" mass="32036">MERKRTIVRAEDLHYTYEDGTQALKGLDLTVQKGEKVAVMGANGSGKSTFFLHLNGILKPQKGRILIDETPIDYSRKGLLQVRKKVGIVFQNPEDQLFSASVRQEISFGILNLGVSEKEAEEKVDRVIEELGITPFAHKPTHFLSGGEKKRVSIADILVMEPELMILDEPAATLDPKHARMIDGIVDQLSGKGITVLLSTHDAERALIWADRVVLFDDGKVIGQGHPEDIFRSEELLRQTNLEKPAVLRIFDTLCEEGILDHKLRPPRRVEELMGYIREKGIKQL</sequence>